<reference evidence="2" key="1">
    <citation type="journal article" date="2014" name="Int. J. Syst. Evol. Microbiol.">
        <title>Complete genome sequence of Corynebacterium casei LMG S-19264T (=DSM 44701T), isolated from a smear-ripened cheese.</title>
        <authorList>
            <consortium name="US DOE Joint Genome Institute (JGI-PGF)"/>
            <person name="Walter F."/>
            <person name="Albersmeier A."/>
            <person name="Kalinowski J."/>
            <person name="Ruckert C."/>
        </authorList>
    </citation>
    <scope>NUCLEOTIDE SEQUENCE</scope>
    <source>
        <strain evidence="2">CGMCC 1.15725</strain>
    </source>
</reference>
<comment type="caution">
    <text evidence="2">The sequence shown here is derived from an EMBL/GenBank/DDBJ whole genome shotgun (WGS) entry which is preliminary data.</text>
</comment>
<dbReference type="InterPro" id="IPR052358">
    <property type="entry name" value="Aro_Compnd_Degr_Hydrolases"/>
</dbReference>
<dbReference type="PANTHER" id="PTHR35563">
    <property type="entry name" value="BARREL METAL-DEPENDENT HYDROLASE, PUTATIVE (AFU_ORTHOLOGUE AFUA_1G16240)-RELATED"/>
    <property type="match status" value="1"/>
</dbReference>
<dbReference type="GO" id="GO:0016787">
    <property type="term" value="F:hydrolase activity"/>
    <property type="evidence" value="ECO:0007669"/>
    <property type="project" value="UniProtKB-KW"/>
</dbReference>
<keyword evidence="2" id="KW-0378">Hydrolase</keyword>
<proteinExistence type="predicted"/>
<dbReference type="InterPro" id="IPR006680">
    <property type="entry name" value="Amidohydro-rel"/>
</dbReference>
<dbReference type="Proteomes" id="UP000646365">
    <property type="component" value="Unassembled WGS sequence"/>
</dbReference>
<reference evidence="2" key="2">
    <citation type="submission" date="2020-09" db="EMBL/GenBank/DDBJ databases">
        <authorList>
            <person name="Sun Q."/>
            <person name="Zhou Y."/>
        </authorList>
    </citation>
    <scope>NUCLEOTIDE SEQUENCE</scope>
    <source>
        <strain evidence="2">CGMCC 1.15725</strain>
    </source>
</reference>
<keyword evidence="3" id="KW-1185">Reference proteome</keyword>
<dbReference type="EMBL" id="BMJQ01000008">
    <property type="protein sequence ID" value="GGF23048.1"/>
    <property type="molecule type" value="Genomic_DNA"/>
</dbReference>
<dbReference type="Gene3D" id="3.20.20.140">
    <property type="entry name" value="Metal-dependent hydrolases"/>
    <property type="match status" value="1"/>
</dbReference>
<dbReference type="RefSeq" id="WP_189047413.1">
    <property type="nucleotide sequence ID" value="NZ_BMJQ01000008.1"/>
</dbReference>
<dbReference type="InterPro" id="IPR032466">
    <property type="entry name" value="Metal_Hydrolase"/>
</dbReference>
<organism evidence="2 3">
    <name type="scientific">Aliidongia dinghuensis</name>
    <dbReference type="NCBI Taxonomy" id="1867774"/>
    <lineage>
        <taxon>Bacteria</taxon>
        <taxon>Pseudomonadati</taxon>
        <taxon>Pseudomonadota</taxon>
        <taxon>Alphaproteobacteria</taxon>
        <taxon>Rhodospirillales</taxon>
        <taxon>Dongiaceae</taxon>
        <taxon>Aliidongia</taxon>
    </lineage>
</organism>
<accession>A0A8J2YUK0</accession>
<dbReference type="AlphaFoldDB" id="A0A8J2YUK0"/>
<protein>
    <submittedName>
        <fullName evidence="2">2-pyrone-4,6-dicarboxylate hydrolase</fullName>
    </submittedName>
</protein>
<gene>
    <name evidence="2" type="ORF">GCM10011611_31440</name>
</gene>
<feature type="domain" description="Amidohydrolase-related" evidence="1">
    <location>
        <begin position="20"/>
        <end position="282"/>
    </location>
</feature>
<evidence type="ECO:0000313" key="3">
    <source>
        <dbReference type="Proteomes" id="UP000646365"/>
    </source>
</evidence>
<dbReference type="SUPFAM" id="SSF51556">
    <property type="entry name" value="Metallo-dependent hydrolases"/>
    <property type="match status" value="1"/>
</dbReference>
<evidence type="ECO:0000313" key="2">
    <source>
        <dbReference type="EMBL" id="GGF23048.1"/>
    </source>
</evidence>
<dbReference type="PANTHER" id="PTHR35563:SF2">
    <property type="entry name" value="BARREL METAL-DEPENDENT HYDROLASE, PUTATIVE (AFU_ORTHOLOGUE AFUA_1G16240)-RELATED"/>
    <property type="match status" value="1"/>
</dbReference>
<sequence>MPDAAPSLAAPELIASAGACDCHIHVYDSTKPLAPTASGPGPAWATVAAYRAVQRRLGLGRAVVVQPTAYGTDNSVTVEAIAALGLETTRGIATVGPDITDEELQRLTEAGIRGARFQMLPGGALPWEALQPVAARIAPFGWHIQLQMDGRLLAERELQLRRLPTALVIDHVGKFLEPVSVDHPGFRALLRLVDSGRAWLKLAAAYEVSKAGPPRYDDVGALAKAAVAAAPERMIWASNWPHVSVRDLPDDAAQLDLLLDWAPDAAIRKRILVENPAILYGF</sequence>
<evidence type="ECO:0000259" key="1">
    <source>
        <dbReference type="Pfam" id="PF04909"/>
    </source>
</evidence>
<dbReference type="Pfam" id="PF04909">
    <property type="entry name" value="Amidohydro_2"/>
    <property type="match status" value="1"/>
</dbReference>
<name>A0A8J2YUK0_9PROT</name>